<protein>
    <recommendedName>
        <fullName evidence="2">DAGKc domain-containing protein</fullName>
    </recommendedName>
</protein>
<evidence type="ECO:0000313" key="1">
    <source>
        <dbReference type="EMBL" id="SUZ93219.1"/>
    </source>
</evidence>
<gene>
    <name evidence="1" type="ORF">METZ01_LOCUS46073</name>
</gene>
<organism evidence="1">
    <name type="scientific">marine metagenome</name>
    <dbReference type="NCBI Taxonomy" id="408172"/>
    <lineage>
        <taxon>unclassified sequences</taxon>
        <taxon>metagenomes</taxon>
        <taxon>ecological metagenomes</taxon>
    </lineage>
</organism>
<dbReference type="AlphaFoldDB" id="A0A381RQ81"/>
<name>A0A381RQ81_9ZZZZ</name>
<reference evidence="1" key="1">
    <citation type="submission" date="2018-05" db="EMBL/GenBank/DDBJ databases">
        <authorList>
            <person name="Lanie J.A."/>
            <person name="Ng W.-L."/>
            <person name="Kazmierczak K.M."/>
            <person name="Andrzejewski T.M."/>
            <person name="Davidsen T.M."/>
            <person name="Wayne K.J."/>
            <person name="Tettelin H."/>
            <person name="Glass J.I."/>
            <person name="Rusch D."/>
            <person name="Podicherti R."/>
            <person name="Tsui H.-C.T."/>
            <person name="Winkler M.E."/>
        </authorList>
    </citation>
    <scope>NUCLEOTIDE SEQUENCE</scope>
</reference>
<dbReference type="EMBL" id="UINC01002128">
    <property type="protein sequence ID" value="SUZ93219.1"/>
    <property type="molecule type" value="Genomic_DNA"/>
</dbReference>
<evidence type="ECO:0008006" key="2">
    <source>
        <dbReference type="Google" id="ProtNLM"/>
    </source>
</evidence>
<sequence>MKYPMHLILDSYSHPGISLFWKRHGLSIMEQLVPNEFFFTTGDTPLEKLVEREIWSGWKKIILIGTPDSIRRGFNTLMQASRECRSTLEIGFWPLDLQNLATCISQSSLFLKPVLQVFKAGHSLHVDLMKVQILAPELETRYFWNDFEINSTQTAAQTTIFIDEQNSELSGKFSCRIAFHDEILSSLTMHPGKLTRTPVLKVYLKREVSLTAKERFKQLRKWLAVETKSAEKETLLKTGKQVEVQGNWANLTLNVAAIQDSVQSMHFAVERKAFSLIIPAKPIQSTESIRNIIPAFRPRGVIANNRGATK</sequence>
<accession>A0A381RQ81</accession>
<proteinExistence type="predicted"/>